<keyword evidence="4" id="KW-1185">Reference proteome</keyword>
<feature type="transmembrane region" description="Helical" evidence="2">
    <location>
        <begin position="108"/>
        <end position="129"/>
    </location>
</feature>
<feature type="transmembrane region" description="Helical" evidence="2">
    <location>
        <begin position="45"/>
        <end position="68"/>
    </location>
</feature>
<evidence type="ECO:0000256" key="1">
    <source>
        <dbReference type="SAM" id="MobiDB-lite"/>
    </source>
</evidence>
<name>A0ABT8JWZ7_9MICC</name>
<feature type="region of interest" description="Disordered" evidence="1">
    <location>
        <begin position="1"/>
        <end position="36"/>
    </location>
</feature>
<dbReference type="RefSeq" id="WP_301224027.1">
    <property type="nucleotide sequence ID" value="NZ_JAROCG010000001.1"/>
</dbReference>
<feature type="compositionally biased region" description="Basic and acidic residues" evidence="1">
    <location>
        <begin position="1"/>
        <end position="20"/>
    </location>
</feature>
<reference evidence="3" key="1">
    <citation type="submission" date="2023-06" db="EMBL/GenBank/DDBJ databases">
        <title>MT1 and MT2 Draft Genomes of Novel Species.</title>
        <authorList>
            <person name="Venkateswaran K."/>
        </authorList>
    </citation>
    <scope>NUCLEOTIDE SEQUENCE</scope>
    <source>
        <strain evidence="3">IIF3SC-B10</strain>
    </source>
</reference>
<proteinExistence type="predicted"/>
<comment type="caution">
    <text evidence="3">The sequence shown here is derived from an EMBL/GenBank/DDBJ whole genome shotgun (WGS) entry which is preliminary data.</text>
</comment>
<dbReference type="Proteomes" id="UP001174209">
    <property type="component" value="Unassembled WGS sequence"/>
</dbReference>
<evidence type="ECO:0000256" key="2">
    <source>
        <dbReference type="SAM" id="Phobius"/>
    </source>
</evidence>
<keyword evidence="2" id="KW-0812">Transmembrane</keyword>
<gene>
    <name evidence="3" type="ORF">P5G52_00435</name>
</gene>
<sequence>MTADDDGNKDVHDDELKNEVSDELDDDVQDNDGTPPRHHVTFGPAAVVVGFLVGLSVLALVFSLPWAGDMAPGVFVLALAYGGLLGAVTALPLGVVLGFLLRPVRNQWVHVGVFFGVFTLVALLIVTLLSPSRVVLENLPIALIIGGAGAVARASVWKMVRVR</sequence>
<evidence type="ECO:0000313" key="4">
    <source>
        <dbReference type="Proteomes" id="UP001174209"/>
    </source>
</evidence>
<feature type="compositionally biased region" description="Acidic residues" evidence="1">
    <location>
        <begin position="21"/>
        <end position="30"/>
    </location>
</feature>
<accession>A0ABT8JWZ7</accession>
<evidence type="ECO:0000313" key="3">
    <source>
        <dbReference type="EMBL" id="MDN4609328.1"/>
    </source>
</evidence>
<organism evidence="3 4">
    <name type="scientific">Arthrobacter burdickii</name>
    <dbReference type="NCBI Taxonomy" id="3035920"/>
    <lineage>
        <taxon>Bacteria</taxon>
        <taxon>Bacillati</taxon>
        <taxon>Actinomycetota</taxon>
        <taxon>Actinomycetes</taxon>
        <taxon>Micrococcales</taxon>
        <taxon>Micrococcaceae</taxon>
        <taxon>Arthrobacter</taxon>
    </lineage>
</organism>
<feature type="transmembrane region" description="Helical" evidence="2">
    <location>
        <begin position="141"/>
        <end position="160"/>
    </location>
</feature>
<evidence type="ECO:0008006" key="5">
    <source>
        <dbReference type="Google" id="ProtNLM"/>
    </source>
</evidence>
<keyword evidence="2" id="KW-0472">Membrane</keyword>
<keyword evidence="2" id="KW-1133">Transmembrane helix</keyword>
<dbReference type="EMBL" id="JAROCG010000001">
    <property type="protein sequence ID" value="MDN4609328.1"/>
    <property type="molecule type" value="Genomic_DNA"/>
</dbReference>
<feature type="transmembrane region" description="Helical" evidence="2">
    <location>
        <begin position="74"/>
        <end position="101"/>
    </location>
</feature>
<protein>
    <recommendedName>
        <fullName evidence="5">TIGR04086 family membrane protein</fullName>
    </recommendedName>
</protein>